<sequence>MGDSGERRATFTSFKGAASVDAKAHSEEARPKSFEQIRRASITLQDQEVPAQGKDSTSSESESSDSYVQSKFCRQGSIQYRNAGWKSRNRTDSTSSTKSNASGKRALAKIESQPKIIVQPMTMEEQKAYIQQSFLDIAFILEFAGIDDNIMQKIKSVS</sequence>
<protein>
    <submittedName>
        <fullName evidence="2">Uncharacterized protein</fullName>
    </submittedName>
</protein>
<feature type="compositionally biased region" description="Basic and acidic residues" evidence="1">
    <location>
        <begin position="22"/>
        <end position="38"/>
    </location>
</feature>
<organism evidence="2 3">
    <name type="scientific">Halocaridina rubra</name>
    <name type="common">Hawaiian red shrimp</name>
    <dbReference type="NCBI Taxonomy" id="373956"/>
    <lineage>
        <taxon>Eukaryota</taxon>
        <taxon>Metazoa</taxon>
        <taxon>Ecdysozoa</taxon>
        <taxon>Arthropoda</taxon>
        <taxon>Crustacea</taxon>
        <taxon>Multicrustacea</taxon>
        <taxon>Malacostraca</taxon>
        <taxon>Eumalacostraca</taxon>
        <taxon>Eucarida</taxon>
        <taxon>Decapoda</taxon>
        <taxon>Pleocyemata</taxon>
        <taxon>Caridea</taxon>
        <taxon>Atyoidea</taxon>
        <taxon>Atyidae</taxon>
        <taxon>Halocaridina</taxon>
    </lineage>
</organism>
<dbReference type="AlphaFoldDB" id="A0AAN9A3D0"/>
<evidence type="ECO:0000313" key="2">
    <source>
        <dbReference type="EMBL" id="KAK7072744.1"/>
    </source>
</evidence>
<feature type="compositionally biased region" description="Polar residues" evidence="1">
    <location>
        <begin position="92"/>
        <end position="102"/>
    </location>
</feature>
<feature type="compositionally biased region" description="Low complexity" evidence="1">
    <location>
        <begin position="55"/>
        <end position="66"/>
    </location>
</feature>
<dbReference type="EMBL" id="JAXCGZ010013351">
    <property type="protein sequence ID" value="KAK7072744.1"/>
    <property type="molecule type" value="Genomic_DNA"/>
</dbReference>
<keyword evidence="3" id="KW-1185">Reference proteome</keyword>
<dbReference type="Proteomes" id="UP001381693">
    <property type="component" value="Unassembled WGS sequence"/>
</dbReference>
<evidence type="ECO:0000313" key="3">
    <source>
        <dbReference type="Proteomes" id="UP001381693"/>
    </source>
</evidence>
<accession>A0AAN9A3D0</accession>
<reference evidence="2 3" key="1">
    <citation type="submission" date="2023-11" db="EMBL/GenBank/DDBJ databases">
        <title>Halocaridina rubra genome assembly.</title>
        <authorList>
            <person name="Smith C."/>
        </authorList>
    </citation>
    <scope>NUCLEOTIDE SEQUENCE [LARGE SCALE GENOMIC DNA]</scope>
    <source>
        <strain evidence="2">EP-1</strain>
        <tissue evidence="2">Whole</tissue>
    </source>
</reference>
<name>A0AAN9A3D0_HALRR</name>
<comment type="caution">
    <text evidence="2">The sequence shown here is derived from an EMBL/GenBank/DDBJ whole genome shotgun (WGS) entry which is preliminary data.</text>
</comment>
<evidence type="ECO:0000256" key="1">
    <source>
        <dbReference type="SAM" id="MobiDB-lite"/>
    </source>
</evidence>
<feature type="region of interest" description="Disordered" evidence="1">
    <location>
        <begin position="1"/>
        <end position="107"/>
    </location>
</feature>
<gene>
    <name evidence="2" type="ORF">SK128_001953</name>
</gene>
<proteinExistence type="predicted"/>